<dbReference type="InterPro" id="IPR011049">
    <property type="entry name" value="Serralysin-like_metalloprot_C"/>
</dbReference>
<dbReference type="PANTHER" id="PTHR38340:SF1">
    <property type="entry name" value="S-LAYER PROTEIN"/>
    <property type="match status" value="1"/>
</dbReference>
<protein>
    <recommendedName>
        <fullName evidence="5">Calcium-binding protein</fullName>
    </recommendedName>
</protein>
<keyword evidence="4" id="KW-1185">Reference proteome</keyword>
<evidence type="ECO:0000256" key="2">
    <source>
        <dbReference type="ARBA" id="ARBA00022525"/>
    </source>
</evidence>
<dbReference type="InterPro" id="IPR050557">
    <property type="entry name" value="RTX_toxin/Mannuronan_C5-epim"/>
</dbReference>
<reference evidence="3" key="1">
    <citation type="journal article" date="2014" name="Int. J. Syst. Evol. Microbiol.">
        <title>Complete genome sequence of Corynebacterium casei LMG S-19264T (=DSM 44701T), isolated from a smear-ripened cheese.</title>
        <authorList>
            <consortium name="US DOE Joint Genome Institute (JGI-PGF)"/>
            <person name="Walter F."/>
            <person name="Albersmeier A."/>
            <person name="Kalinowski J."/>
            <person name="Ruckert C."/>
        </authorList>
    </citation>
    <scope>NUCLEOTIDE SEQUENCE</scope>
    <source>
        <strain evidence="3">KCTC 23310</strain>
    </source>
</reference>
<dbReference type="GO" id="GO:0005509">
    <property type="term" value="F:calcium ion binding"/>
    <property type="evidence" value="ECO:0007669"/>
    <property type="project" value="InterPro"/>
</dbReference>
<dbReference type="RefSeq" id="WP_189413237.1">
    <property type="nucleotide sequence ID" value="NZ_BMYJ01000013.1"/>
</dbReference>
<dbReference type="PANTHER" id="PTHR38340">
    <property type="entry name" value="S-LAYER PROTEIN"/>
    <property type="match status" value="1"/>
</dbReference>
<dbReference type="PRINTS" id="PR00313">
    <property type="entry name" value="CABNDNGRPT"/>
</dbReference>
<evidence type="ECO:0000256" key="1">
    <source>
        <dbReference type="ARBA" id="ARBA00004613"/>
    </source>
</evidence>
<evidence type="ECO:0000313" key="3">
    <source>
        <dbReference type="EMBL" id="GHC66199.1"/>
    </source>
</evidence>
<dbReference type="Pfam" id="PF00353">
    <property type="entry name" value="HemolysinCabind"/>
    <property type="match status" value="3"/>
</dbReference>
<proteinExistence type="predicted"/>
<comment type="subcellular location">
    <subcellularLocation>
        <location evidence="1">Secreted</location>
    </subcellularLocation>
</comment>
<dbReference type="InterPro" id="IPR001343">
    <property type="entry name" value="Hemolysn_Ca-bd"/>
</dbReference>
<dbReference type="Gene3D" id="2.150.10.10">
    <property type="entry name" value="Serralysin-like metalloprotease, C-terminal"/>
    <property type="match status" value="1"/>
</dbReference>
<dbReference type="EMBL" id="BMYJ01000013">
    <property type="protein sequence ID" value="GHC66199.1"/>
    <property type="molecule type" value="Genomic_DNA"/>
</dbReference>
<dbReference type="Proteomes" id="UP000638981">
    <property type="component" value="Unassembled WGS sequence"/>
</dbReference>
<comment type="caution">
    <text evidence="3">The sequence shown here is derived from an EMBL/GenBank/DDBJ whole genome shotgun (WGS) entry which is preliminary data.</text>
</comment>
<accession>A0A918TWL3</accession>
<sequence>MTHFNATGATHAWTMRGNDLYQYSAASGNPTAFVTDSQTESPAASINLMLDGQTTQLDQPLIMFDSGFRFNFGRAGSLRVYGDGLEMPLNGEITAGVINNLSVTDLWGGASFYAYGMQAAASTFTSALLTTSRADDGIFYAQMFAGNDLIRLTAHSDAINAQGGRDLVQGGEGNDSLNGADGFDLLDGGSGADRLTGGTAGDLVLGGAGADRLLGQSGNDWLTGGRGTDTLTGGSGADRFLFRAGDGRDVISDFQDGSDKVVLSVAGLKFGQLTISQVGNDVRIRWGNQSIVLENEKRANISAADFQFDPEGLGITARKVDFFSGWDFIA</sequence>
<evidence type="ECO:0008006" key="5">
    <source>
        <dbReference type="Google" id="ProtNLM"/>
    </source>
</evidence>
<dbReference type="InterPro" id="IPR018511">
    <property type="entry name" value="Hemolysin-typ_Ca-bd_CS"/>
</dbReference>
<dbReference type="PROSITE" id="PS00330">
    <property type="entry name" value="HEMOLYSIN_CALCIUM"/>
    <property type="match status" value="2"/>
</dbReference>
<dbReference type="AlphaFoldDB" id="A0A918TWL3"/>
<reference evidence="3" key="2">
    <citation type="submission" date="2020-09" db="EMBL/GenBank/DDBJ databases">
        <authorList>
            <person name="Sun Q."/>
            <person name="Kim S."/>
        </authorList>
    </citation>
    <scope>NUCLEOTIDE SEQUENCE</scope>
    <source>
        <strain evidence="3">KCTC 23310</strain>
    </source>
</reference>
<gene>
    <name evidence="3" type="ORF">GCM10007315_33690</name>
</gene>
<dbReference type="SUPFAM" id="SSF51120">
    <property type="entry name" value="beta-Roll"/>
    <property type="match status" value="1"/>
</dbReference>
<evidence type="ECO:0000313" key="4">
    <source>
        <dbReference type="Proteomes" id="UP000638981"/>
    </source>
</evidence>
<dbReference type="GO" id="GO:0005576">
    <property type="term" value="C:extracellular region"/>
    <property type="evidence" value="ECO:0007669"/>
    <property type="project" value="UniProtKB-SubCell"/>
</dbReference>
<organism evidence="3 4">
    <name type="scientific">Neogemmobacter tilapiae</name>
    <dbReference type="NCBI Taxonomy" id="875041"/>
    <lineage>
        <taxon>Bacteria</taxon>
        <taxon>Pseudomonadati</taxon>
        <taxon>Pseudomonadota</taxon>
        <taxon>Alphaproteobacteria</taxon>
        <taxon>Rhodobacterales</taxon>
        <taxon>Paracoccaceae</taxon>
        <taxon>Neogemmobacter</taxon>
    </lineage>
</organism>
<keyword evidence="2" id="KW-0964">Secreted</keyword>
<name>A0A918TWL3_9RHOB</name>